<dbReference type="GO" id="GO:0003341">
    <property type="term" value="P:cilium movement"/>
    <property type="evidence" value="ECO:0007669"/>
    <property type="project" value="TreeGrafter"/>
</dbReference>
<feature type="repeat" description="WD" evidence="11">
    <location>
        <begin position="512"/>
        <end position="554"/>
    </location>
</feature>
<organism evidence="13">
    <name type="scientific">Neospora caninum (strain Liverpool)</name>
    <dbReference type="NCBI Taxonomy" id="572307"/>
    <lineage>
        <taxon>Eukaryota</taxon>
        <taxon>Sar</taxon>
        <taxon>Alveolata</taxon>
        <taxon>Apicomplexa</taxon>
        <taxon>Conoidasida</taxon>
        <taxon>Coccidia</taxon>
        <taxon>Eucoccidiorida</taxon>
        <taxon>Eimeriorina</taxon>
        <taxon>Sarcocystidae</taxon>
        <taxon>Neospora</taxon>
    </lineage>
</organism>
<feature type="region of interest" description="Disordered" evidence="12">
    <location>
        <begin position="173"/>
        <end position="197"/>
    </location>
</feature>
<evidence type="ECO:0000256" key="10">
    <source>
        <dbReference type="ARBA" id="ARBA00023273"/>
    </source>
</evidence>
<dbReference type="GO" id="GO:0036158">
    <property type="term" value="P:outer dynein arm assembly"/>
    <property type="evidence" value="ECO:0007669"/>
    <property type="project" value="TreeGrafter"/>
</dbReference>
<comment type="subcellular location">
    <subcellularLocation>
        <location evidence="1">Cytoplasm</location>
        <location evidence="1">Cytoskeleton</location>
        <location evidence="1">Cilium axoneme</location>
    </subcellularLocation>
</comment>
<dbReference type="PANTHER" id="PTHR12442">
    <property type="entry name" value="DYNEIN INTERMEDIATE CHAIN"/>
    <property type="match status" value="1"/>
</dbReference>
<dbReference type="InterPro" id="IPR015943">
    <property type="entry name" value="WD40/YVTN_repeat-like_dom_sf"/>
</dbReference>
<dbReference type="GO" id="GO:0045504">
    <property type="term" value="F:dynein heavy chain binding"/>
    <property type="evidence" value="ECO:0007669"/>
    <property type="project" value="TreeGrafter"/>
</dbReference>
<dbReference type="Gene3D" id="2.130.10.10">
    <property type="entry name" value="YVTN repeat-like/Quinoprotein amine dehydrogenase"/>
    <property type="match status" value="2"/>
</dbReference>
<dbReference type="InterPro" id="IPR001680">
    <property type="entry name" value="WD40_rpt"/>
</dbReference>
<keyword evidence="3" id="KW-0963">Cytoplasm</keyword>
<evidence type="ECO:0000256" key="12">
    <source>
        <dbReference type="SAM" id="MobiDB-lite"/>
    </source>
</evidence>
<evidence type="ECO:0000256" key="9">
    <source>
        <dbReference type="ARBA" id="ARBA00023212"/>
    </source>
</evidence>
<dbReference type="SMART" id="SM00320">
    <property type="entry name" value="WD40"/>
    <property type="match status" value="4"/>
</dbReference>
<evidence type="ECO:0000313" key="13">
    <source>
        <dbReference type="EMBL" id="CEL64473.1"/>
    </source>
</evidence>
<sequence length="738" mass="83151">MWNSNSPSAQKKRASITGLPGVRRGHRASLSLHRDEESQQGEDFSNPMAVLRVKPKDQLQLSAEELRKRMPPRILYPQNPRAPKNLALYSFKEKLFKRDEQIEQTVFHLSVEGVCKAESALFTGISHMTSSEAQRLKHSTTLYISPSLYMYMWLHAQNTEDEGRVLRNQFNYGDRASQTETKTVRERGASTRPPPTVPFAGTVNQWMMYDAYVEELNAQSRSENDTKAWQQPEETEKRIHETPHKDTDILNSMKWAVKLTERVVNHNTEIETYQKFRFFKAPAGAAADAVFLPLWQFHFSKVKKKDATGLKWNPRYSDLFAAGYGSFEFQRHGSGFVCCYSLKNTSYPEYFWKTESAVCSVDWNPHSPSLLAVGLYDGTVLVFDIHSKDRKPTHASTVKVNKHTDPVWDVRWDGDNSSSALRFYSVSGDGRVTSWSLMKNKLESEEVALLKLDYSQVSTPRDSADATALVGVAAGTCFDFHPTQPHIFVVGTAEGVIFKCSKNYSGQYLQTYLGHDMSITGLEWNPFHPRIFISSSSDWTVKIWEESVSSPVLTFDFEVAVADVRWAPLSSTMFAAATTDGTVHLYDLDVNRRKQIGSFKVCSDAALTRLCFGNNSTLLAAQEGGKIATLKLSTPESTLVRQASLRAEAGLGHLCGDSKANANFPSTLTHTRRGPVGSFARLSEFLVPRLSSLEFWKAHDALSYSILLDLADCQLTNIYLYQSIDLSICLYRRSLPYV</sequence>
<proteinExistence type="inferred from homology"/>
<protein>
    <submittedName>
        <fullName evidence="13">Dynein intermediate chain, putative</fullName>
    </submittedName>
</protein>
<keyword evidence="7" id="KW-0243">Dynein</keyword>
<dbReference type="PROSITE" id="PS50082">
    <property type="entry name" value="WD_REPEATS_2"/>
    <property type="match status" value="1"/>
</dbReference>
<evidence type="ECO:0000256" key="1">
    <source>
        <dbReference type="ARBA" id="ARBA00004430"/>
    </source>
</evidence>
<dbReference type="SUPFAM" id="SSF50978">
    <property type="entry name" value="WD40 repeat-like"/>
    <property type="match status" value="1"/>
</dbReference>
<dbReference type="GO" id="GO:0005874">
    <property type="term" value="C:microtubule"/>
    <property type="evidence" value="ECO:0007669"/>
    <property type="project" value="UniProtKB-KW"/>
</dbReference>
<feature type="region of interest" description="Disordered" evidence="12">
    <location>
        <begin position="1"/>
        <end position="49"/>
    </location>
</feature>
<keyword evidence="9" id="KW-0206">Cytoskeleton</keyword>
<dbReference type="InterPro" id="IPR050687">
    <property type="entry name" value="Dynein_IC"/>
</dbReference>
<dbReference type="GO" id="GO:0045503">
    <property type="term" value="F:dynein light chain binding"/>
    <property type="evidence" value="ECO:0007669"/>
    <property type="project" value="TreeGrafter"/>
</dbReference>
<keyword evidence="4 11" id="KW-0853">WD repeat</keyword>
<reference evidence="13" key="1">
    <citation type="journal article" date="2015" name="PLoS ONE">
        <title>Comprehensive Evaluation of Toxoplasma gondii VEG and Neospora caninum LIV Genomes with Tachyzoite Stage Transcriptome and Proteome Defines Novel Transcript Features.</title>
        <authorList>
            <person name="Ramaprasad A."/>
            <person name="Mourier T."/>
            <person name="Naeem R."/>
            <person name="Malas T.B."/>
            <person name="Moussa E."/>
            <person name="Panigrahi A."/>
            <person name="Vermont S.J."/>
            <person name="Otto T.D."/>
            <person name="Wastling J."/>
            <person name="Pain A."/>
        </authorList>
    </citation>
    <scope>NUCLEOTIDE SEQUENCE</scope>
    <source>
        <strain evidence="13">Liverpool</strain>
    </source>
</reference>
<dbReference type="EMBL" id="LN714475">
    <property type="protein sequence ID" value="CEL64473.1"/>
    <property type="molecule type" value="Genomic_DNA"/>
</dbReference>
<keyword evidence="10" id="KW-0966">Cell projection</keyword>
<dbReference type="Pfam" id="PF00400">
    <property type="entry name" value="WD40"/>
    <property type="match status" value="2"/>
</dbReference>
<evidence type="ECO:0000256" key="5">
    <source>
        <dbReference type="ARBA" id="ARBA00022701"/>
    </source>
</evidence>
<evidence type="ECO:0000256" key="3">
    <source>
        <dbReference type="ARBA" id="ARBA00022490"/>
    </source>
</evidence>
<evidence type="ECO:0000256" key="6">
    <source>
        <dbReference type="ARBA" id="ARBA00022737"/>
    </source>
</evidence>
<accession>A0A0F7U3X3</accession>
<evidence type="ECO:0000256" key="7">
    <source>
        <dbReference type="ARBA" id="ARBA00023017"/>
    </source>
</evidence>
<dbReference type="PROSITE" id="PS50294">
    <property type="entry name" value="WD_REPEATS_REGION"/>
    <property type="match status" value="1"/>
</dbReference>
<keyword evidence="8" id="KW-0505">Motor protein</keyword>
<dbReference type="AlphaFoldDB" id="A0A0F7U3X3"/>
<name>A0A0F7U3X3_NEOCL</name>
<evidence type="ECO:0000256" key="11">
    <source>
        <dbReference type="PROSITE-ProRule" id="PRU00221"/>
    </source>
</evidence>
<keyword evidence="5" id="KW-0493">Microtubule</keyword>
<evidence type="ECO:0000256" key="2">
    <source>
        <dbReference type="ARBA" id="ARBA00011059"/>
    </source>
</evidence>
<comment type="similarity">
    <text evidence="2">Belongs to the dynein intermediate chain family.</text>
</comment>
<dbReference type="PANTHER" id="PTHR12442:SF11">
    <property type="entry name" value="DYNEIN AXONEMAL INTERMEDIATE CHAIN 1"/>
    <property type="match status" value="1"/>
</dbReference>
<dbReference type="GO" id="GO:0036157">
    <property type="term" value="C:outer dynein arm"/>
    <property type="evidence" value="ECO:0007669"/>
    <property type="project" value="TreeGrafter"/>
</dbReference>
<dbReference type="InterPro" id="IPR036322">
    <property type="entry name" value="WD40_repeat_dom_sf"/>
</dbReference>
<evidence type="ECO:0000256" key="4">
    <source>
        <dbReference type="ARBA" id="ARBA00022574"/>
    </source>
</evidence>
<gene>
    <name evidence="13" type="ORF">BN1204_003690</name>
</gene>
<evidence type="ECO:0000256" key="8">
    <source>
        <dbReference type="ARBA" id="ARBA00023175"/>
    </source>
</evidence>
<keyword evidence="6" id="KW-0677">Repeat</keyword>